<evidence type="ECO:0000313" key="2">
    <source>
        <dbReference type="Proteomes" id="UP000694018"/>
    </source>
</evidence>
<dbReference type="Proteomes" id="UP000694018">
    <property type="component" value="Chromosome"/>
</dbReference>
<proteinExistence type="predicted"/>
<sequence>MKGDRIVEIISPDGNIRLILEGIERFLSFMTSESYKMQD</sequence>
<gene>
    <name evidence="1" type="ORF">J5U23_01665</name>
</gene>
<dbReference type="KEGG" id="sshi:J5U23_01665"/>
<protein>
    <submittedName>
        <fullName evidence="1">Uncharacterized protein</fullName>
    </submittedName>
</protein>
<reference evidence="1" key="1">
    <citation type="journal article" date="2021" name="Environ. Microbiol.">
        <title>New insights into the diversity and evolution of the archaeal mobilome from three complete genomes of Saccharolobus shibatae.</title>
        <authorList>
            <person name="Medvedeva S."/>
            <person name="Brandt D."/>
            <person name="Cvirkaite-Krupovic V."/>
            <person name="Liu Y."/>
            <person name="Severinov K."/>
            <person name="Ishino S."/>
            <person name="Ishino Y."/>
            <person name="Prangishvili D."/>
            <person name="Kalinowski J."/>
            <person name="Krupovic M."/>
        </authorList>
    </citation>
    <scope>NUCLEOTIDE SEQUENCE</scope>
    <source>
        <strain evidence="1">B12</strain>
    </source>
</reference>
<evidence type="ECO:0000313" key="1">
    <source>
        <dbReference type="EMBL" id="QXJ28796.1"/>
    </source>
</evidence>
<dbReference type="EMBL" id="CP077717">
    <property type="protein sequence ID" value="QXJ28796.1"/>
    <property type="molecule type" value="Genomic_DNA"/>
</dbReference>
<accession>A0A8F5BP90</accession>
<organism evidence="1 2">
    <name type="scientific">Saccharolobus shibatae (strain ATCC 51178 / DSM 5389 / JCM 8931 / NBRC 15437 / B12)</name>
    <name type="common">Sulfolobus shibatae</name>
    <dbReference type="NCBI Taxonomy" id="523848"/>
    <lineage>
        <taxon>Archaea</taxon>
        <taxon>Thermoproteota</taxon>
        <taxon>Thermoprotei</taxon>
        <taxon>Sulfolobales</taxon>
        <taxon>Sulfolobaceae</taxon>
        <taxon>Saccharolobus</taxon>
    </lineage>
</organism>
<name>A0A8F5BP90_SACSH</name>
<dbReference type="AlphaFoldDB" id="A0A8F5BP90"/>